<comment type="function">
    <text evidence="6">Binds to actin and affects the structure of the cytoskeleton. At high concentrations, profilin prevents the polymerization of actin, whereas it enhances it at low concentrations.</text>
</comment>
<gene>
    <name evidence="8" type="ORF">BS50DRAFT_634859</name>
</gene>
<organism evidence="8 9">
    <name type="scientific">Corynespora cassiicola Philippines</name>
    <dbReference type="NCBI Taxonomy" id="1448308"/>
    <lineage>
        <taxon>Eukaryota</taxon>
        <taxon>Fungi</taxon>
        <taxon>Dikarya</taxon>
        <taxon>Ascomycota</taxon>
        <taxon>Pezizomycotina</taxon>
        <taxon>Dothideomycetes</taxon>
        <taxon>Pleosporomycetidae</taxon>
        <taxon>Pleosporales</taxon>
        <taxon>Corynesporascaceae</taxon>
        <taxon>Corynespora</taxon>
    </lineage>
</organism>
<dbReference type="Proteomes" id="UP000240883">
    <property type="component" value="Unassembled WGS sequence"/>
</dbReference>
<proteinExistence type="inferred from homology"/>
<dbReference type="OrthoDB" id="421374at2759"/>
<dbReference type="InterPro" id="IPR027310">
    <property type="entry name" value="Profilin_CS"/>
</dbReference>
<dbReference type="InterPro" id="IPR005455">
    <property type="entry name" value="PFN_euk"/>
</dbReference>
<comment type="subunit">
    <text evidence="6">Occurs in many kinds of cells as a complex with monomeric actin in a 1:1 ratio.</text>
</comment>
<evidence type="ECO:0000256" key="7">
    <source>
        <dbReference type="RuleBase" id="RU003909"/>
    </source>
</evidence>
<keyword evidence="4 7" id="KW-0009">Actin-binding</keyword>
<evidence type="ECO:0000313" key="8">
    <source>
        <dbReference type="EMBL" id="PSN67498.1"/>
    </source>
</evidence>
<dbReference type="PANTHER" id="PTHR11604">
    <property type="entry name" value="PROFILIN"/>
    <property type="match status" value="1"/>
</dbReference>
<evidence type="ECO:0000256" key="6">
    <source>
        <dbReference type="RuleBase" id="RU003908"/>
    </source>
</evidence>
<reference evidence="8 9" key="1">
    <citation type="journal article" date="2018" name="Front. Microbiol.">
        <title>Genome-Wide Analysis of Corynespora cassiicola Leaf Fall Disease Putative Effectors.</title>
        <authorList>
            <person name="Lopez D."/>
            <person name="Ribeiro S."/>
            <person name="Label P."/>
            <person name="Fumanal B."/>
            <person name="Venisse J.S."/>
            <person name="Kohler A."/>
            <person name="de Oliveira R.R."/>
            <person name="Labutti K."/>
            <person name="Lipzen A."/>
            <person name="Lail K."/>
            <person name="Bauer D."/>
            <person name="Ohm R.A."/>
            <person name="Barry K.W."/>
            <person name="Spatafora J."/>
            <person name="Grigoriev I.V."/>
            <person name="Martin F.M."/>
            <person name="Pujade-Renaud V."/>
        </authorList>
    </citation>
    <scope>NUCLEOTIDE SEQUENCE [LARGE SCALE GENOMIC DNA]</scope>
    <source>
        <strain evidence="8 9">Philippines</strain>
    </source>
</reference>
<name>A0A2T2NQY9_CORCC</name>
<keyword evidence="3" id="KW-0963">Cytoplasm</keyword>
<comment type="similarity">
    <text evidence="2 7">Belongs to the profilin family.</text>
</comment>
<dbReference type="PRINTS" id="PR00392">
    <property type="entry name" value="PROFILIN"/>
</dbReference>
<dbReference type="AlphaFoldDB" id="A0A2T2NQY9"/>
<evidence type="ECO:0000256" key="3">
    <source>
        <dbReference type="ARBA" id="ARBA00022490"/>
    </source>
</evidence>
<dbReference type="PROSITE" id="PS00414">
    <property type="entry name" value="PROFILIN"/>
    <property type="match status" value="1"/>
</dbReference>
<dbReference type="CDD" id="cd00148">
    <property type="entry name" value="PROF"/>
    <property type="match status" value="1"/>
</dbReference>
<dbReference type="EMBL" id="KZ678135">
    <property type="protein sequence ID" value="PSN67498.1"/>
    <property type="molecule type" value="Genomic_DNA"/>
</dbReference>
<dbReference type="GO" id="GO:0003785">
    <property type="term" value="F:actin monomer binding"/>
    <property type="evidence" value="ECO:0007669"/>
    <property type="project" value="TreeGrafter"/>
</dbReference>
<dbReference type="GO" id="GO:0005938">
    <property type="term" value="C:cell cortex"/>
    <property type="evidence" value="ECO:0007669"/>
    <property type="project" value="TreeGrafter"/>
</dbReference>
<evidence type="ECO:0000256" key="1">
    <source>
        <dbReference type="ARBA" id="ARBA00004245"/>
    </source>
</evidence>
<dbReference type="FunFam" id="3.30.450.30:FF:000015">
    <property type="entry name" value="Profilin"/>
    <property type="match status" value="1"/>
</dbReference>
<keyword evidence="5 6" id="KW-0206">Cytoskeleton</keyword>
<protein>
    <recommendedName>
        <fullName evidence="7">Profilin</fullName>
    </recommendedName>
</protein>
<dbReference type="SMART" id="SM00392">
    <property type="entry name" value="PROF"/>
    <property type="match status" value="1"/>
</dbReference>
<evidence type="ECO:0000256" key="2">
    <source>
        <dbReference type="ARBA" id="ARBA00010058"/>
    </source>
</evidence>
<dbReference type="GO" id="GO:0005856">
    <property type="term" value="C:cytoskeleton"/>
    <property type="evidence" value="ECO:0007669"/>
    <property type="project" value="UniProtKB-SubCell"/>
</dbReference>
<evidence type="ECO:0000256" key="4">
    <source>
        <dbReference type="ARBA" id="ARBA00023203"/>
    </source>
</evidence>
<comment type="subcellular location">
    <subcellularLocation>
        <location evidence="1">Cytoplasm</location>
        <location evidence="1">Cytoskeleton</location>
    </subcellularLocation>
</comment>
<dbReference type="InterPro" id="IPR048278">
    <property type="entry name" value="PFN"/>
</dbReference>
<dbReference type="STRING" id="1448308.A0A2T2NQY9"/>
<dbReference type="Gene3D" id="3.30.450.30">
    <property type="entry name" value="Dynein light chain 2a, cytoplasmic"/>
    <property type="match status" value="1"/>
</dbReference>
<dbReference type="InterPro" id="IPR036140">
    <property type="entry name" value="PFN_sf"/>
</dbReference>
<dbReference type="PANTHER" id="PTHR11604:SF0">
    <property type="entry name" value="PROFILIN"/>
    <property type="match status" value="1"/>
</dbReference>
<accession>A0A2T2NQY9</accession>
<evidence type="ECO:0000313" key="9">
    <source>
        <dbReference type="Proteomes" id="UP000240883"/>
    </source>
</evidence>
<keyword evidence="9" id="KW-1185">Reference proteome</keyword>
<dbReference type="Pfam" id="PF00235">
    <property type="entry name" value="Profilin"/>
    <property type="match status" value="1"/>
</dbReference>
<evidence type="ECO:0000256" key="5">
    <source>
        <dbReference type="ARBA" id="ARBA00023212"/>
    </source>
</evidence>
<dbReference type="PRINTS" id="PR01640">
    <property type="entry name" value="PROFILINPLNT"/>
</dbReference>
<dbReference type="SUPFAM" id="SSF55770">
    <property type="entry name" value="Profilin (actin-binding protein)"/>
    <property type="match status" value="1"/>
</dbReference>
<sequence length="128" mass="13591">MSWQAYVDQSLVGTGTVDKALICDVGGQTVWATTPGFEVTPEQMKAIAASFGDSSRAILGQGIKIGSDKYMAINSDDESLKGKKGKEGIVAVKTTQAILIAHHPEEVQLTNAFNTVVQLADYLKGVGY</sequence>